<dbReference type="Gramene" id="RZC59017">
    <property type="protein sequence ID" value="RZC59017"/>
    <property type="gene ID" value="C5167_006315"/>
</dbReference>
<organism evidence="2 3">
    <name type="scientific">Papaver somniferum</name>
    <name type="common">Opium poppy</name>
    <dbReference type="NCBI Taxonomy" id="3469"/>
    <lineage>
        <taxon>Eukaryota</taxon>
        <taxon>Viridiplantae</taxon>
        <taxon>Streptophyta</taxon>
        <taxon>Embryophyta</taxon>
        <taxon>Tracheophyta</taxon>
        <taxon>Spermatophyta</taxon>
        <taxon>Magnoliopsida</taxon>
        <taxon>Ranunculales</taxon>
        <taxon>Papaveraceae</taxon>
        <taxon>Papaveroideae</taxon>
        <taxon>Papaver</taxon>
    </lineage>
</organism>
<feature type="region of interest" description="Disordered" evidence="1">
    <location>
        <begin position="56"/>
        <end position="85"/>
    </location>
</feature>
<keyword evidence="3" id="KW-1185">Reference proteome</keyword>
<gene>
    <name evidence="2" type="ORF">C5167_006315</name>
</gene>
<name>A0A4Y7JDY1_PAPSO</name>
<dbReference type="EMBL" id="CM010718">
    <property type="protein sequence ID" value="RZC59017.1"/>
    <property type="molecule type" value="Genomic_DNA"/>
</dbReference>
<dbReference type="AlphaFoldDB" id="A0A4Y7JDY1"/>
<reference evidence="2 3" key="1">
    <citation type="journal article" date="2018" name="Science">
        <title>The opium poppy genome and morphinan production.</title>
        <authorList>
            <person name="Guo L."/>
            <person name="Winzer T."/>
            <person name="Yang X."/>
            <person name="Li Y."/>
            <person name="Ning Z."/>
            <person name="He Z."/>
            <person name="Teodor R."/>
            <person name="Lu Y."/>
            <person name="Bowser T.A."/>
            <person name="Graham I.A."/>
            <person name="Ye K."/>
        </authorList>
    </citation>
    <scope>NUCLEOTIDE SEQUENCE [LARGE SCALE GENOMIC DNA]</scope>
    <source>
        <strain evidence="3">cv. HN1</strain>
        <tissue evidence="2">Leaves</tissue>
    </source>
</reference>
<evidence type="ECO:0000313" key="2">
    <source>
        <dbReference type="EMBL" id="RZC59017.1"/>
    </source>
</evidence>
<evidence type="ECO:0000313" key="3">
    <source>
        <dbReference type="Proteomes" id="UP000316621"/>
    </source>
</evidence>
<proteinExistence type="predicted"/>
<dbReference type="Proteomes" id="UP000316621">
    <property type="component" value="Chromosome 4"/>
</dbReference>
<protein>
    <submittedName>
        <fullName evidence="2">Uncharacterized protein</fullName>
    </submittedName>
</protein>
<evidence type="ECO:0000256" key="1">
    <source>
        <dbReference type="SAM" id="MobiDB-lite"/>
    </source>
</evidence>
<accession>A0A4Y7JDY1</accession>
<sequence length="142" mass="16656">MKDKSFFKNDSTLIICQQQHETHIQQKMSMKHQQVLMDSQGKILGFYPRRSPRIIDRQSQQQGDAHLQRRRATYARQSQQQRDCHLQRGRAAYEVKRDSIAEVETLALLDQTDFDNKGTFLTPLMLPVEDDNRDLQAVNVKK</sequence>